<feature type="active site" description="Charge relay system" evidence="2">
    <location>
        <position position="148"/>
    </location>
</feature>
<dbReference type="EMBL" id="OCNH01000002">
    <property type="protein sequence ID" value="SOD88345.1"/>
    <property type="molecule type" value="Genomic_DNA"/>
</dbReference>
<dbReference type="InterPro" id="IPR026444">
    <property type="entry name" value="Secre_tail"/>
</dbReference>
<dbReference type="Gene3D" id="2.60.40.10">
    <property type="entry name" value="Immunoglobulins"/>
    <property type="match status" value="2"/>
</dbReference>
<dbReference type="InterPro" id="IPR008979">
    <property type="entry name" value="Galactose-bd-like_sf"/>
</dbReference>
<dbReference type="PROSITE" id="PS51892">
    <property type="entry name" value="SUBTILASE"/>
    <property type="match status" value="1"/>
</dbReference>
<evidence type="ECO:0000256" key="1">
    <source>
        <dbReference type="ARBA" id="ARBA00011073"/>
    </source>
</evidence>
<dbReference type="SUPFAM" id="SSF52743">
    <property type="entry name" value="Subtilisin-like"/>
    <property type="match status" value="1"/>
</dbReference>
<keyword evidence="2" id="KW-0378">Hydrolase</keyword>
<evidence type="ECO:0000313" key="6">
    <source>
        <dbReference type="Proteomes" id="UP000219452"/>
    </source>
</evidence>
<dbReference type="Pfam" id="PF00082">
    <property type="entry name" value="Peptidase_S8"/>
    <property type="match status" value="1"/>
</dbReference>
<keyword evidence="2" id="KW-0720">Serine protease</keyword>
<dbReference type="PANTHER" id="PTHR43399">
    <property type="entry name" value="SUBTILISIN-RELATED"/>
    <property type="match status" value="1"/>
</dbReference>
<dbReference type="PANTHER" id="PTHR43399:SF4">
    <property type="entry name" value="CELL WALL-ASSOCIATED PROTEASE"/>
    <property type="match status" value="1"/>
</dbReference>
<feature type="active site" description="Charge relay system" evidence="2">
    <location>
        <position position="373"/>
    </location>
</feature>
<comment type="similarity">
    <text evidence="1 2">Belongs to the peptidase S8 family.</text>
</comment>
<dbReference type="GO" id="GO:0006508">
    <property type="term" value="P:proteolysis"/>
    <property type="evidence" value="ECO:0007669"/>
    <property type="project" value="UniProtKB-KW"/>
</dbReference>
<feature type="active site" description="Charge relay system" evidence="2">
    <location>
        <position position="115"/>
    </location>
</feature>
<dbReference type="Proteomes" id="UP000219452">
    <property type="component" value="Unassembled WGS sequence"/>
</dbReference>
<evidence type="ECO:0000313" key="5">
    <source>
        <dbReference type="EMBL" id="SOD88345.1"/>
    </source>
</evidence>
<dbReference type="Gene3D" id="3.40.50.200">
    <property type="entry name" value="Peptidase S8/S53 domain"/>
    <property type="match status" value="1"/>
</dbReference>
<dbReference type="InterPro" id="IPR034058">
    <property type="entry name" value="TagA/B/C/D_pept_dom"/>
</dbReference>
<evidence type="ECO:0000259" key="4">
    <source>
        <dbReference type="Pfam" id="PF18962"/>
    </source>
</evidence>
<dbReference type="CDD" id="cd04842">
    <property type="entry name" value="Peptidases_S8_Kp43_protease"/>
    <property type="match status" value="1"/>
</dbReference>
<dbReference type="NCBIfam" id="TIGR04183">
    <property type="entry name" value="Por_Secre_tail"/>
    <property type="match status" value="1"/>
</dbReference>
<dbReference type="GO" id="GO:0004252">
    <property type="term" value="F:serine-type endopeptidase activity"/>
    <property type="evidence" value="ECO:0007669"/>
    <property type="project" value="UniProtKB-UniRule"/>
</dbReference>
<gene>
    <name evidence="5" type="ORF">SAMN06269250_2621</name>
</gene>
<keyword evidence="6" id="KW-1185">Reference proteome</keyword>
<feature type="domain" description="Peptidase S8/S53" evidence="3">
    <location>
        <begin position="137"/>
        <end position="434"/>
    </location>
</feature>
<dbReference type="Pfam" id="PF18962">
    <property type="entry name" value="Por_Secre_tail"/>
    <property type="match status" value="1"/>
</dbReference>
<sequence length="925" mass="100494">MWVTSIFTNPVYAQMSSQKTTLTWQRTLTQRYARLQQRTYQLAKEHHWPLSKNYSNQRVLTLMEVDALGQPIYYTLHNAEAARGTQTQALYGAGSLSIALSGNSAVINGRLGLWDGGRVRASHQEFGGTTTGSSRIVQKDNTTALNDHTTHLAGTLIGKGVREQAKGMAFGAQLTVWDYTNDITELTTAAPGLLVSNHSYGPVAGWVYDDTRPGTNPDLKWEWWGNTTISSTEDYLFGFYTTKASDLDRISYNNPFFLMVRSADNKRGETGPPAGTPYFLKNTSVQSDLPRSRNDAYDVIPGEATAKNVLTVGAANLSFTDQGKPTLVGSAPFSGWGPTDDGRIKPDLLGVGSGIFSSLSASDTTYGNYTGTSMASANVAGSLFLLQELYATKRGPGMPTSAQFMRAATLKGLALHTATRPSPAAGPNYQQGWGLLNTEAAARVLVNQDMAHLILEKSLVTGGTFTQSVVAQGGEPLVITLSWTDPEATASSLSSSSLNNRSPKLINDLDLRVNSGQQINLPFILDPTRPEQAAKRGDNNRDNVEQVYIANPVAGQTYTLVVSHKGSMTYSSQPFSVVISGLYRVNCQLSTSIRPTKDTTICAGKSIVLSSSTKSAGVQYQWLRNGVVIANAKSDAYETNQAGSYLVRITDANGCSAVSQPIDVQIRSLNLTLTPGNPQWLCNTRDPVPLRLADVSQLTTADNAVIDWLRNNQLIADAHSAILNVTQPGTYQVRLTKDGCQYVSTQAQVLLSSVNEISILPEETDLILPQGASVTLKAPIDTSYSYQWYRDEQSLANARDSRLSVTQAGTYKVAITQHKCTGWSTSRLIQTTVPTSPTLDPLGPFTIYPNPVEHTLSIRYINPVAQQAQVRLYDLRGILQQPPFSLKTQNGQFEGDISVLGLAPGTYILRLTDGHSTQVERFIKK</sequence>
<keyword evidence="2" id="KW-0645">Protease</keyword>
<evidence type="ECO:0000259" key="3">
    <source>
        <dbReference type="Pfam" id="PF00082"/>
    </source>
</evidence>
<proteinExistence type="inferred from homology"/>
<name>A0A286FYK1_9BACT</name>
<dbReference type="InterPro" id="IPR000209">
    <property type="entry name" value="Peptidase_S8/S53_dom"/>
</dbReference>
<organism evidence="5 6">
    <name type="scientific">Spirosoma fluviale</name>
    <dbReference type="NCBI Taxonomy" id="1597977"/>
    <lineage>
        <taxon>Bacteria</taxon>
        <taxon>Pseudomonadati</taxon>
        <taxon>Bacteroidota</taxon>
        <taxon>Cytophagia</taxon>
        <taxon>Cytophagales</taxon>
        <taxon>Cytophagaceae</taxon>
        <taxon>Spirosoma</taxon>
    </lineage>
</organism>
<dbReference type="AlphaFoldDB" id="A0A286FYK1"/>
<dbReference type="SUPFAM" id="SSF49785">
    <property type="entry name" value="Galactose-binding domain-like"/>
    <property type="match status" value="1"/>
</dbReference>
<feature type="domain" description="Secretion system C-terminal sorting" evidence="4">
    <location>
        <begin position="847"/>
        <end position="923"/>
    </location>
</feature>
<dbReference type="InterPro" id="IPR013783">
    <property type="entry name" value="Ig-like_fold"/>
</dbReference>
<accession>A0A286FYK1</accession>
<dbReference type="InterPro" id="IPR036852">
    <property type="entry name" value="Peptidase_S8/S53_dom_sf"/>
</dbReference>
<reference evidence="6" key="1">
    <citation type="submission" date="2017-09" db="EMBL/GenBank/DDBJ databases">
        <authorList>
            <person name="Varghese N."/>
            <person name="Submissions S."/>
        </authorList>
    </citation>
    <scope>NUCLEOTIDE SEQUENCE [LARGE SCALE GENOMIC DNA]</scope>
    <source>
        <strain evidence="6">DSM 29961</strain>
    </source>
</reference>
<dbReference type="OrthoDB" id="9792152at2"/>
<dbReference type="Gene3D" id="2.60.120.380">
    <property type="match status" value="1"/>
</dbReference>
<evidence type="ECO:0000256" key="2">
    <source>
        <dbReference type="PROSITE-ProRule" id="PRU01240"/>
    </source>
</evidence>
<dbReference type="InterPro" id="IPR051048">
    <property type="entry name" value="Peptidase_S8/S53_subtilisin"/>
</dbReference>
<protein>
    <submittedName>
        <fullName evidence="5">Por secretion system C-terminal sorting domain-containing protein</fullName>
    </submittedName>
</protein>